<protein>
    <submittedName>
        <fullName evidence="2">Uncharacterized protein</fullName>
    </submittedName>
</protein>
<keyword evidence="3" id="KW-1185">Reference proteome</keyword>
<evidence type="ECO:0000313" key="3">
    <source>
        <dbReference type="Proteomes" id="UP000241107"/>
    </source>
</evidence>
<evidence type="ECO:0000313" key="2">
    <source>
        <dbReference type="EMBL" id="PSK38591.1"/>
    </source>
</evidence>
<dbReference type="EMBL" id="PYFQ01000005">
    <property type="protein sequence ID" value="PSK38591.1"/>
    <property type="molecule type" value="Genomic_DNA"/>
</dbReference>
<dbReference type="VEuPathDB" id="FungiDB:C7M61_002526"/>
<sequence>MDAFSPAGKRTFDGEEDRKKVAKLTERDLEAVTTSNEWPIYNHPEGGTIKITPWGSLRQMVVNGEMVTRFEDVSFSDYDFSQHQPSEMPTTPMSLSVRSSPAPGEMQVSPSCEAEGYVVDGYRGDRGERGFGREQEHFFGMMDQDGDD</sequence>
<dbReference type="Proteomes" id="UP000241107">
    <property type="component" value="Unassembled WGS sequence"/>
</dbReference>
<gene>
    <name evidence="2" type="ORF">C7M61_002526</name>
</gene>
<accession>A0A2P7YRI8</accession>
<dbReference type="AlphaFoldDB" id="A0A2P7YRI8"/>
<comment type="caution">
    <text evidence="2">The sequence shown here is derived from an EMBL/GenBank/DDBJ whole genome shotgun (WGS) entry which is preliminary data.</text>
</comment>
<feature type="region of interest" description="Disordered" evidence="1">
    <location>
        <begin position="81"/>
        <end position="112"/>
    </location>
</feature>
<feature type="compositionally biased region" description="Basic and acidic residues" evidence="1">
    <location>
        <begin position="10"/>
        <end position="21"/>
    </location>
</feature>
<feature type="region of interest" description="Disordered" evidence="1">
    <location>
        <begin position="1"/>
        <end position="21"/>
    </location>
</feature>
<evidence type="ECO:0000256" key="1">
    <source>
        <dbReference type="SAM" id="MobiDB-lite"/>
    </source>
</evidence>
<proteinExistence type="predicted"/>
<feature type="compositionally biased region" description="Polar residues" evidence="1">
    <location>
        <begin position="81"/>
        <end position="99"/>
    </location>
</feature>
<reference evidence="2 3" key="1">
    <citation type="submission" date="2018-03" db="EMBL/GenBank/DDBJ databases">
        <title>Candida pseudohaemulonii genome assembly and annotation.</title>
        <authorList>
            <person name="Munoz J.F."/>
            <person name="Gade L.G."/>
            <person name="Chow N.A."/>
            <person name="Litvintseva A.P."/>
            <person name="Loparev V.N."/>
            <person name="Cuomo C.A."/>
        </authorList>
    </citation>
    <scope>NUCLEOTIDE SEQUENCE [LARGE SCALE GENOMIC DNA]</scope>
    <source>
        <strain evidence="2 3">B12108</strain>
    </source>
</reference>
<dbReference type="OrthoDB" id="3997547at2759"/>
<dbReference type="RefSeq" id="XP_024713823.1">
    <property type="nucleotide sequence ID" value="XM_024857897.1"/>
</dbReference>
<name>A0A2P7YRI8_9ASCO</name>
<dbReference type="GeneID" id="36565915"/>
<organism evidence="2 3">
    <name type="scientific">Candidozyma pseudohaemuli</name>
    <dbReference type="NCBI Taxonomy" id="418784"/>
    <lineage>
        <taxon>Eukaryota</taxon>
        <taxon>Fungi</taxon>
        <taxon>Dikarya</taxon>
        <taxon>Ascomycota</taxon>
        <taxon>Saccharomycotina</taxon>
        <taxon>Pichiomycetes</taxon>
        <taxon>Metschnikowiaceae</taxon>
        <taxon>Candidozyma</taxon>
    </lineage>
</organism>